<dbReference type="Gene3D" id="1.10.8.60">
    <property type="match status" value="1"/>
</dbReference>
<evidence type="ECO:0000256" key="1">
    <source>
        <dbReference type="SAM" id="MobiDB-lite"/>
    </source>
</evidence>
<dbReference type="GO" id="GO:0003697">
    <property type="term" value="F:single-stranded DNA binding"/>
    <property type="evidence" value="ECO:0007669"/>
    <property type="project" value="TreeGrafter"/>
</dbReference>
<protein>
    <recommendedName>
        <fullName evidence="2">AAA+ ATPase domain-containing protein</fullName>
    </recommendedName>
</protein>
<evidence type="ECO:0000259" key="2">
    <source>
        <dbReference type="SMART" id="SM00382"/>
    </source>
</evidence>
<accession>A0A6C0LX37</accession>
<evidence type="ECO:0000313" key="3">
    <source>
        <dbReference type="EMBL" id="QHU34605.1"/>
    </source>
</evidence>
<organism evidence="3">
    <name type="scientific">viral metagenome</name>
    <dbReference type="NCBI Taxonomy" id="1070528"/>
    <lineage>
        <taxon>unclassified sequences</taxon>
        <taxon>metagenomes</taxon>
        <taxon>organismal metagenomes</taxon>
    </lineage>
</organism>
<proteinExistence type="predicted"/>
<dbReference type="SUPFAM" id="SSF52540">
    <property type="entry name" value="P-loop containing nucleoside triphosphate hydrolases"/>
    <property type="match status" value="1"/>
</dbReference>
<dbReference type="InterPro" id="IPR003959">
    <property type="entry name" value="ATPase_AAA_core"/>
</dbReference>
<dbReference type="Pfam" id="PF00004">
    <property type="entry name" value="AAA"/>
    <property type="match status" value="1"/>
</dbReference>
<dbReference type="PANTHER" id="PTHR43718:SF2">
    <property type="entry name" value="LON PROTEASE HOMOLOG, MITOCHONDRIAL"/>
    <property type="match status" value="1"/>
</dbReference>
<dbReference type="InterPro" id="IPR027417">
    <property type="entry name" value="P-loop_NTPase"/>
</dbReference>
<dbReference type="InterPro" id="IPR003593">
    <property type="entry name" value="AAA+_ATPase"/>
</dbReference>
<dbReference type="SMART" id="SM00382">
    <property type="entry name" value="AAA"/>
    <property type="match status" value="1"/>
</dbReference>
<dbReference type="GO" id="GO:0005524">
    <property type="term" value="F:ATP binding"/>
    <property type="evidence" value="ECO:0007669"/>
    <property type="project" value="InterPro"/>
</dbReference>
<dbReference type="GO" id="GO:0005759">
    <property type="term" value="C:mitochondrial matrix"/>
    <property type="evidence" value="ECO:0007669"/>
    <property type="project" value="TreeGrafter"/>
</dbReference>
<dbReference type="Gene3D" id="3.40.50.300">
    <property type="entry name" value="P-loop containing nucleotide triphosphate hydrolases"/>
    <property type="match status" value="1"/>
</dbReference>
<dbReference type="GO" id="GO:0004252">
    <property type="term" value="F:serine-type endopeptidase activity"/>
    <property type="evidence" value="ECO:0007669"/>
    <property type="project" value="InterPro"/>
</dbReference>
<reference evidence="3" key="1">
    <citation type="journal article" date="2020" name="Nature">
        <title>Giant virus diversity and host interactions through global metagenomics.</title>
        <authorList>
            <person name="Schulz F."/>
            <person name="Roux S."/>
            <person name="Paez-Espino D."/>
            <person name="Jungbluth S."/>
            <person name="Walsh D.A."/>
            <person name="Denef V.J."/>
            <person name="McMahon K.D."/>
            <person name="Konstantinidis K.T."/>
            <person name="Eloe-Fadrosh E.A."/>
            <person name="Kyrpides N.C."/>
            <person name="Woyke T."/>
        </authorList>
    </citation>
    <scope>NUCLEOTIDE SEQUENCE</scope>
    <source>
        <strain evidence="3">GVMAG-S-1016713-169</strain>
    </source>
</reference>
<feature type="domain" description="AAA+ ATPase" evidence="2">
    <location>
        <begin position="294"/>
        <end position="418"/>
    </location>
</feature>
<feature type="region of interest" description="Disordered" evidence="1">
    <location>
        <begin position="1"/>
        <end position="38"/>
    </location>
</feature>
<sequence>MSHNLRKRPSTLLDDNINDNKRKRTGDSPKSVPDPLEELKVRNGELDELPIEEIESSEEDYIDFEEEDYIDFDEELENLKKSDPELHKSLQTVQEELEKTEPNVKVLLKTPLRLEDRAKLCQFYEIYKSSQPNTMEWLEARNRYNTMFKEYKVGYKQHIKFTDKEHKRMAEEEKSLTNYNPQLTLKYKILNLKTSRANKVAIYRRYEDLQNLESSCEEYSKLKHWLEWATSIPHDNIKEIKVSTRNNKRKKHSDITRFIMEASRKLDEELFGMKKAKEQILLFLSAKLTNPGMKRSNLGLVGPPGVGKTAIARMIAKLMDWGFEQISFGGVDKADFLKGHEYTYIGAQPGAIVKSLRRMGHKNGVIFLDELEKAAVHPDIRAALLHLVDQSQNHEFRDNFLGDITIDLSHIWYIGSMNSIPTDSALADRWWTIEIKGYSKNDKIKIIQDYILPKALKSICKSKESVSMSDDLCEYFIRRVSKQEDRGVRTIQKAIGDIINKIDFLVTHQDKNGNIPFTTTFKMKKKLSYPLVITTPVIDKLVANKELDVMLQMMYL</sequence>
<dbReference type="GO" id="GO:0004176">
    <property type="term" value="F:ATP-dependent peptidase activity"/>
    <property type="evidence" value="ECO:0007669"/>
    <property type="project" value="InterPro"/>
</dbReference>
<dbReference type="GO" id="GO:0016887">
    <property type="term" value="F:ATP hydrolysis activity"/>
    <property type="evidence" value="ECO:0007669"/>
    <property type="project" value="InterPro"/>
</dbReference>
<dbReference type="EMBL" id="MN740575">
    <property type="protein sequence ID" value="QHU34605.1"/>
    <property type="molecule type" value="Genomic_DNA"/>
</dbReference>
<dbReference type="GO" id="GO:0051131">
    <property type="term" value="P:chaperone-mediated protein complex assembly"/>
    <property type="evidence" value="ECO:0007669"/>
    <property type="project" value="TreeGrafter"/>
</dbReference>
<name>A0A6C0LX37_9ZZZZ</name>
<dbReference type="AlphaFoldDB" id="A0A6C0LX37"/>
<dbReference type="InterPro" id="IPR027065">
    <property type="entry name" value="Lon_Prtase"/>
</dbReference>
<dbReference type="GO" id="GO:0007005">
    <property type="term" value="P:mitochondrion organization"/>
    <property type="evidence" value="ECO:0007669"/>
    <property type="project" value="TreeGrafter"/>
</dbReference>
<dbReference type="PANTHER" id="PTHR43718">
    <property type="entry name" value="LON PROTEASE"/>
    <property type="match status" value="1"/>
</dbReference>
<dbReference type="GO" id="GO:0006515">
    <property type="term" value="P:protein quality control for misfolded or incompletely synthesized proteins"/>
    <property type="evidence" value="ECO:0007669"/>
    <property type="project" value="TreeGrafter"/>
</dbReference>